<feature type="region of interest" description="Disordered" evidence="1">
    <location>
        <begin position="101"/>
        <end position="121"/>
    </location>
</feature>
<name>A0ABN8ZWF6_RANTA</name>
<protein>
    <recommendedName>
        <fullName evidence="5">Secreted protein</fullName>
    </recommendedName>
</protein>
<feature type="compositionally biased region" description="Basic and acidic residues" evidence="1">
    <location>
        <begin position="53"/>
        <end position="65"/>
    </location>
</feature>
<evidence type="ECO:0000256" key="1">
    <source>
        <dbReference type="SAM" id="MobiDB-lite"/>
    </source>
</evidence>
<dbReference type="Proteomes" id="UP001176941">
    <property type="component" value="Chromosome 7"/>
</dbReference>
<keyword evidence="4" id="KW-1185">Reference proteome</keyword>
<proteinExistence type="predicted"/>
<reference evidence="3" key="1">
    <citation type="submission" date="2023-04" db="EMBL/GenBank/DDBJ databases">
        <authorList>
            <consortium name="ELIXIR-Norway"/>
        </authorList>
    </citation>
    <scope>NUCLEOTIDE SEQUENCE [LARGE SCALE GENOMIC DNA]</scope>
</reference>
<gene>
    <name evidence="3" type="ORF">MRATA1EN1_LOCUS27304</name>
</gene>
<organism evidence="3 4">
    <name type="scientific">Rangifer tarandus platyrhynchus</name>
    <name type="common">Svalbard reindeer</name>
    <dbReference type="NCBI Taxonomy" id="3082113"/>
    <lineage>
        <taxon>Eukaryota</taxon>
        <taxon>Metazoa</taxon>
        <taxon>Chordata</taxon>
        <taxon>Craniata</taxon>
        <taxon>Vertebrata</taxon>
        <taxon>Euteleostomi</taxon>
        <taxon>Mammalia</taxon>
        <taxon>Eutheria</taxon>
        <taxon>Laurasiatheria</taxon>
        <taxon>Artiodactyla</taxon>
        <taxon>Ruminantia</taxon>
        <taxon>Pecora</taxon>
        <taxon>Cervidae</taxon>
        <taxon>Odocoileinae</taxon>
        <taxon>Rangifer</taxon>
    </lineage>
</organism>
<dbReference type="EMBL" id="OX459943">
    <property type="protein sequence ID" value="CAI9178342.1"/>
    <property type="molecule type" value="Genomic_DNA"/>
</dbReference>
<keyword evidence="2" id="KW-0732">Signal</keyword>
<evidence type="ECO:0000256" key="2">
    <source>
        <dbReference type="SAM" id="SignalP"/>
    </source>
</evidence>
<evidence type="ECO:0000313" key="4">
    <source>
        <dbReference type="Proteomes" id="UP001176941"/>
    </source>
</evidence>
<sequence length="121" mass="12784">MLMFFPSIVFGLFCPVRGTARGGSPFRGGIKQSSCQDFSCERGKPTEQLLASERCRRSENPRARSEGSGATPLGLLPVPGAREEAGLALFCEAGSEAPASLRLRAEHDPGPRAGGSLAHKL</sequence>
<evidence type="ECO:0000313" key="3">
    <source>
        <dbReference type="EMBL" id="CAI9178342.1"/>
    </source>
</evidence>
<evidence type="ECO:0008006" key="5">
    <source>
        <dbReference type="Google" id="ProtNLM"/>
    </source>
</evidence>
<feature type="signal peptide" evidence="2">
    <location>
        <begin position="1"/>
        <end position="18"/>
    </location>
</feature>
<feature type="chain" id="PRO_5046965671" description="Secreted protein" evidence="2">
    <location>
        <begin position="19"/>
        <end position="121"/>
    </location>
</feature>
<feature type="region of interest" description="Disordered" evidence="1">
    <location>
        <begin position="51"/>
        <end position="77"/>
    </location>
</feature>
<accession>A0ABN8ZWF6</accession>